<gene>
    <name evidence="1" type="ORF">Pint_23230</name>
</gene>
<comment type="caution">
    <text evidence="1">The sequence shown here is derived from an EMBL/GenBank/DDBJ whole genome shotgun (WGS) entry which is preliminary data.</text>
</comment>
<protein>
    <submittedName>
        <fullName evidence="1">Uncharacterized protein</fullName>
    </submittedName>
</protein>
<dbReference type="Proteomes" id="UP001163603">
    <property type="component" value="Chromosome 6"/>
</dbReference>
<evidence type="ECO:0000313" key="1">
    <source>
        <dbReference type="EMBL" id="KAJ0039221.1"/>
    </source>
</evidence>
<sequence>MSSASLNVSNFVTFMLRPENYPLWREQVLALAESQKLIDFLTGEKPCPAVVLPALDALLQKRHSAMLLVLIPLHKFGQHSRKRMRYAQSSQERQLQLNQQLTYMKKTQEVPLNEYIRKFKEVCDNLAAIRHMVADKNKVFSLLTGLGARYEPFTTSMLKPPMLSYNEVIPLLQSYETRLNLHSPESSQYTAFYADKNVPKYAPKNPKPTNNFSSKGRGFIPANQPNKNFSNSSSSNASHRENHRDITYNLPQAFTALQLNSKAHHEEWTSDTNASAHMTSNEGNLYNLRPYTGNDHVMLGNGEFLKVTHIGDALLGFGQSTTVLRNVLLIPELERSLLSIGQLTSDYSVTCEFSNNDFVIKDKLTQQVLMRGLKRGNLYAIRAPPVALFSSRFRVASEDISHQRLGHVQAAAVAHLRNKALIRTIYNKDNSIYESCQLGKLSKLSFSLSESKTFAPFEKVHIDLWGPAPLTSLHQFRFMLL</sequence>
<keyword evidence="2" id="KW-1185">Reference proteome</keyword>
<dbReference type="EMBL" id="CM047741">
    <property type="protein sequence ID" value="KAJ0039221.1"/>
    <property type="molecule type" value="Genomic_DNA"/>
</dbReference>
<evidence type="ECO:0000313" key="2">
    <source>
        <dbReference type="Proteomes" id="UP001163603"/>
    </source>
</evidence>
<proteinExistence type="predicted"/>
<accession>A0ACC0YQC3</accession>
<organism evidence="1 2">
    <name type="scientific">Pistacia integerrima</name>
    <dbReference type="NCBI Taxonomy" id="434235"/>
    <lineage>
        <taxon>Eukaryota</taxon>
        <taxon>Viridiplantae</taxon>
        <taxon>Streptophyta</taxon>
        <taxon>Embryophyta</taxon>
        <taxon>Tracheophyta</taxon>
        <taxon>Spermatophyta</taxon>
        <taxon>Magnoliopsida</taxon>
        <taxon>eudicotyledons</taxon>
        <taxon>Gunneridae</taxon>
        <taxon>Pentapetalae</taxon>
        <taxon>rosids</taxon>
        <taxon>malvids</taxon>
        <taxon>Sapindales</taxon>
        <taxon>Anacardiaceae</taxon>
        <taxon>Pistacia</taxon>
    </lineage>
</organism>
<reference evidence="2" key="1">
    <citation type="journal article" date="2023" name="G3 (Bethesda)">
        <title>Genome assembly and association tests identify interacting loci associated with vigor, precocity, and sex in interspecific pistachio rootstocks.</title>
        <authorList>
            <person name="Palmer W."/>
            <person name="Jacygrad E."/>
            <person name="Sagayaradj S."/>
            <person name="Cavanaugh K."/>
            <person name="Han R."/>
            <person name="Bertier L."/>
            <person name="Beede B."/>
            <person name="Kafkas S."/>
            <person name="Golino D."/>
            <person name="Preece J."/>
            <person name="Michelmore R."/>
        </authorList>
    </citation>
    <scope>NUCLEOTIDE SEQUENCE [LARGE SCALE GENOMIC DNA]</scope>
</reference>
<name>A0ACC0YQC3_9ROSI</name>